<feature type="non-terminal residue" evidence="5">
    <location>
        <position position="433"/>
    </location>
</feature>
<dbReference type="AlphaFoldDB" id="A0A2C6KDR9"/>
<dbReference type="InterPro" id="IPR046758">
    <property type="entry name" value="Sey1/RHD3-like_3HB"/>
</dbReference>
<proteinExistence type="predicted"/>
<keyword evidence="2" id="KW-1133">Transmembrane helix</keyword>
<organism evidence="5 6">
    <name type="scientific">Cystoisospora suis</name>
    <dbReference type="NCBI Taxonomy" id="483139"/>
    <lineage>
        <taxon>Eukaryota</taxon>
        <taxon>Sar</taxon>
        <taxon>Alveolata</taxon>
        <taxon>Apicomplexa</taxon>
        <taxon>Conoidasida</taxon>
        <taxon>Coccidia</taxon>
        <taxon>Eucoccidiorida</taxon>
        <taxon>Eimeriorina</taxon>
        <taxon>Sarcocystidae</taxon>
        <taxon>Cystoisospora</taxon>
    </lineage>
</organism>
<evidence type="ECO:0000313" key="6">
    <source>
        <dbReference type="Proteomes" id="UP000221165"/>
    </source>
</evidence>
<sequence>MLAIYRCQELKAQVLASKTHEVTSMLSKVQRKELKDFSQFPSWISQIANSALSEYMEHACRYQKDICMRIEKELIDGLTGAMQPIVDELLMQTRDSLMKDFSQKLASFFTISKTDSTLTIAGEPVELVWESFGSTCSEKLKRDVKKRFLASAEMYRVKLHDTQSDSSSLFLHFSTDLILDGMLRISSKDVESVREAQQTSLENLIKKRCDEKFLGVADGLASREFSAEKYWETCRAKVSSVSTDCSDRYMKSYLGLASYSSSSFNAVAMNISDLSSPENRGTSSSPSSSSPRVPEKTDTHLVEGTGEKIDQEEEEEEEKEKKKETFRTRCRVIALMALRKQMESIVANLHIIVVDRFQTFFSYDENDQPRQWECLPPETLQRLFVEAKEQAIVLLSTFSSMNIIPLDLSRPSLYPPDFTPPSSPPSSTKPSSS</sequence>
<keyword evidence="1" id="KW-0812">Transmembrane</keyword>
<feature type="region of interest" description="Disordered" evidence="3">
    <location>
        <begin position="414"/>
        <end position="433"/>
    </location>
</feature>
<evidence type="ECO:0000259" key="4">
    <source>
        <dbReference type="Pfam" id="PF20428"/>
    </source>
</evidence>
<dbReference type="InterPro" id="IPR008803">
    <property type="entry name" value="RHD3/Sey1"/>
</dbReference>
<keyword evidence="6" id="KW-1185">Reference proteome</keyword>
<evidence type="ECO:0000256" key="2">
    <source>
        <dbReference type="ARBA" id="ARBA00022989"/>
    </source>
</evidence>
<dbReference type="OrthoDB" id="1597724at2759"/>
<dbReference type="GO" id="GO:0016320">
    <property type="term" value="P:endoplasmic reticulum membrane fusion"/>
    <property type="evidence" value="ECO:0007669"/>
    <property type="project" value="TreeGrafter"/>
</dbReference>
<feature type="region of interest" description="Disordered" evidence="3">
    <location>
        <begin position="274"/>
        <end position="323"/>
    </location>
</feature>
<feature type="domain" description="Sey1/RHD3-like three-helix bundle" evidence="4">
    <location>
        <begin position="314"/>
        <end position="402"/>
    </location>
</feature>
<comment type="caution">
    <text evidence="5">The sequence shown here is derived from an EMBL/GenBank/DDBJ whole genome shotgun (WGS) entry which is preliminary data.</text>
</comment>
<reference evidence="5 6" key="1">
    <citation type="journal article" date="2017" name="Int. J. Parasitol.">
        <title>The genome of the protozoan parasite Cystoisospora suis and a reverse vaccinology approach to identify vaccine candidates.</title>
        <authorList>
            <person name="Palmieri N."/>
            <person name="Shrestha A."/>
            <person name="Ruttkowski B."/>
            <person name="Beck T."/>
            <person name="Vogl C."/>
            <person name="Tomley F."/>
            <person name="Blake D.P."/>
            <person name="Joachim A."/>
        </authorList>
    </citation>
    <scope>NUCLEOTIDE SEQUENCE [LARGE SCALE GENOMIC DNA]</scope>
    <source>
        <strain evidence="5 6">Wien I</strain>
    </source>
</reference>
<name>A0A2C6KDR9_9APIC</name>
<dbReference type="EMBL" id="MIGC01007564">
    <property type="protein sequence ID" value="PHJ15707.1"/>
    <property type="molecule type" value="Genomic_DNA"/>
</dbReference>
<protein>
    <submittedName>
        <fullName evidence="5">Root hair defective 3 gtp-binding protein</fullName>
    </submittedName>
</protein>
<dbReference type="GO" id="GO:0005783">
    <property type="term" value="C:endoplasmic reticulum"/>
    <property type="evidence" value="ECO:0007669"/>
    <property type="project" value="TreeGrafter"/>
</dbReference>
<dbReference type="PANTHER" id="PTHR45923">
    <property type="entry name" value="PROTEIN SEY1"/>
    <property type="match status" value="1"/>
</dbReference>
<feature type="compositionally biased region" description="Basic and acidic residues" evidence="3">
    <location>
        <begin position="293"/>
        <end position="309"/>
    </location>
</feature>
<evidence type="ECO:0000313" key="5">
    <source>
        <dbReference type="EMBL" id="PHJ15707.1"/>
    </source>
</evidence>
<feature type="compositionally biased region" description="Pro residues" evidence="3">
    <location>
        <begin position="414"/>
        <end position="424"/>
    </location>
</feature>
<accession>A0A2C6KDR9</accession>
<dbReference type="GO" id="GO:0003924">
    <property type="term" value="F:GTPase activity"/>
    <property type="evidence" value="ECO:0007669"/>
    <property type="project" value="TreeGrafter"/>
</dbReference>
<evidence type="ECO:0000256" key="3">
    <source>
        <dbReference type="SAM" id="MobiDB-lite"/>
    </source>
</evidence>
<dbReference type="GeneID" id="94433796"/>
<evidence type="ECO:0000256" key="1">
    <source>
        <dbReference type="ARBA" id="ARBA00022692"/>
    </source>
</evidence>
<gene>
    <name evidence="5" type="ORF">CSUI_010482</name>
</gene>
<dbReference type="Pfam" id="PF20428">
    <property type="entry name" value="Sey1_3HB"/>
    <property type="match status" value="2"/>
</dbReference>
<dbReference type="VEuPathDB" id="ToxoDB:CSUI_010482"/>
<dbReference type="PANTHER" id="PTHR45923:SF2">
    <property type="entry name" value="PROTEIN SEY1"/>
    <property type="match status" value="1"/>
</dbReference>
<feature type="domain" description="Sey1/RHD3-like three-helix bundle" evidence="4">
    <location>
        <begin position="39"/>
        <end position="264"/>
    </location>
</feature>
<keyword evidence="2" id="KW-0472">Membrane</keyword>
<dbReference type="RefSeq" id="XP_067917439.1">
    <property type="nucleotide sequence ID" value="XM_068070585.1"/>
</dbReference>
<dbReference type="Proteomes" id="UP000221165">
    <property type="component" value="Unassembled WGS sequence"/>
</dbReference>